<evidence type="ECO:0008006" key="3">
    <source>
        <dbReference type="Google" id="ProtNLM"/>
    </source>
</evidence>
<keyword evidence="2" id="KW-1185">Reference proteome</keyword>
<proteinExistence type="predicted"/>
<evidence type="ECO:0000313" key="2">
    <source>
        <dbReference type="Proteomes" id="UP000007239"/>
    </source>
</evidence>
<dbReference type="Proteomes" id="UP000007239">
    <property type="component" value="Chromosome"/>
</dbReference>
<dbReference type="RefSeq" id="WP_013789010.1">
    <property type="nucleotide sequence ID" value="NC_015555.1"/>
</dbReference>
<sequence length="123" mass="14357">MKDGLYDMAVNMGQYFVKNKLTNILDVVINLFESARKTSANENEAKTKFFSMLNLINKDPFMLGGGKPYKEAFKKFVEGYLSIFKNAECRNRDFARLTTDEMFYVLCWANRYVKSFEHSKRSS</sequence>
<dbReference type="EMBL" id="CP002739">
    <property type="protein sequence ID" value="AEF18284.1"/>
    <property type="molecule type" value="Genomic_DNA"/>
</dbReference>
<dbReference type="STRING" id="858215.Thexy_2282"/>
<reference evidence="1" key="1">
    <citation type="submission" date="2011-05" db="EMBL/GenBank/DDBJ databases">
        <title>Complete sequence of Thermoanaerobacterium xylanolyticum LX-11.</title>
        <authorList>
            <consortium name="US DOE Joint Genome Institute"/>
            <person name="Lucas S."/>
            <person name="Han J."/>
            <person name="Lapidus A."/>
            <person name="Cheng J.-F."/>
            <person name="Goodwin L."/>
            <person name="Pitluck S."/>
            <person name="Peters L."/>
            <person name="Mikhailova N."/>
            <person name="Lu M."/>
            <person name="Han C."/>
            <person name="Tapia R."/>
            <person name="Land M."/>
            <person name="Hauser L."/>
            <person name="Kyrpides N."/>
            <person name="Ivanova N."/>
            <person name="Pagani I."/>
            <person name="Hemme C."/>
            <person name="Woyke T."/>
        </authorList>
    </citation>
    <scope>NUCLEOTIDE SEQUENCE</scope>
    <source>
        <strain evidence="1">LX-11</strain>
    </source>
</reference>
<name>F6BLT3_THEXL</name>
<accession>F6BLT3</accession>
<dbReference type="HOGENOM" id="CLU_2036966_0_0_9"/>
<organism evidence="1 2">
    <name type="scientific">Thermoanaerobacterium xylanolyticum (strain ATCC 49914 / DSM 7097 / LX-11)</name>
    <dbReference type="NCBI Taxonomy" id="858215"/>
    <lineage>
        <taxon>Bacteria</taxon>
        <taxon>Bacillati</taxon>
        <taxon>Bacillota</taxon>
        <taxon>Clostridia</taxon>
        <taxon>Thermoanaerobacterales</taxon>
        <taxon>Thermoanaerobacteraceae</taxon>
        <taxon>Thermoanaerobacterium</taxon>
    </lineage>
</organism>
<dbReference type="AlphaFoldDB" id="F6BLT3"/>
<gene>
    <name evidence="1" type="ordered locus">Thexy_2282</name>
</gene>
<evidence type="ECO:0000313" key="1">
    <source>
        <dbReference type="EMBL" id="AEF18284.1"/>
    </source>
</evidence>
<protein>
    <recommendedName>
        <fullName evidence="3">CRISPR type III A-associated protein Csm2</fullName>
    </recommendedName>
</protein>
<dbReference type="KEGG" id="txy:Thexy_2282"/>